<evidence type="ECO:0000256" key="1">
    <source>
        <dbReference type="ARBA" id="ARBA00006035"/>
    </source>
</evidence>
<evidence type="ECO:0000256" key="2">
    <source>
        <dbReference type="ARBA" id="ARBA00022705"/>
    </source>
</evidence>
<evidence type="ECO:0000313" key="4">
    <source>
        <dbReference type="Proteomes" id="UP000694701"/>
    </source>
</evidence>
<protein>
    <submittedName>
        <fullName evidence="3">Uncharacterized protein</fullName>
    </submittedName>
</protein>
<evidence type="ECO:0000313" key="3">
    <source>
        <dbReference type="Ensembl" id="ENSCCRP00020035374.1"/>
    </source>
</evidence>
<dbReference type="Gene3D" id="3.60.21.50">
    <property type="match status" value="1"/>
</dbReference>
<name>A0A8C2HCM8_CYPCA</name>
<dbReference type="AlphaFoldDB" id="A0A8C2HCM8"/>
<reference evidence="3" key="1">
    <citation type="submission" date="2025-08" db="UniProtKB">
        <authorList>
            <consortium name="Ensembl"/>
        </authorList>
    </citation>
    <scope>IDENTIFICATION</scope>
</reference>
<dbReference type="Proteomes" id="UP000694701">
    <property type="component" value="Unplaced"/>
</dbReference>
<dbReference type="PANTHER" id="PTHR10416">
    <property type="entry name" value="DNA POLYMERASE DELTA SUBUNIT 2"/>
    <property type="match status" value="1"/>
</dbReference>
<dbReference type="InterPro" id="IPR024826">
    <property type="entry name" value="DNA_pol_delta/II_ssu"/>
</dbReference>
<dbReference type="GO" id="GO:0006271">
    <property type="term" value="P:DNA strand elongation involved in DNA replication"/>
    <property type="evidence" value="ECO:0007669"/>
    <property type="project" value="TreeGrafter"/>
</dbReference>
<keyword evidence="2" id="KW-0235">DNA replication</keyword>
<accession>A0A8C2HCM8</accession>
<comment type="similarity">
    <text evidence="1">Belongs to the DNA polymerase delta/II small subunit family.</text>
</comment>
<organism evidence="3 4">
    <name type="scientific">Cyprinus carpio</name>
    <name type="common">Common carp</name>
    <dbReference type="NCBI Taxonomy" id="7962"/>
    <lineage>
        <taxon>Eukaryota</taxon>
        <taxon>Metazoa</taxon>
        <taxon>Chordata</taxon>
        <taxon>Craniata</taxon>
        <taxon>Vertebrata</taxon>
        <taxon>Euteleostomi</taxon>
        <taxon>Actinopterygii</taxon>
        <taxon>Neopterygii</taxon>
        <taxon>Teleostei</taxon>
        <taxon>Ostariophysi</taxon>
        <taxon>Cypriniformes</taxon>
        <taxon>Cyprinidae</taxon>
        <taxon>Cyprininae</taxon>
        <taxon>Cyprinus</taxon>
    </lineage>
</organism>
<proteinExistence type="inferred from homology"/>
<dbReference type="Ensembl" id="ENSCCRT00020038632.1">
    <property type="protein sequence ID" value="ENSCCRP00020035374.1"/>
    <property type="gene ID" value="ENSCCRG00020015865.1"/>
</dbReference>
<dbReference type="GO" id="GO:0043625">
    <property type="term" value="C:delta DNA polymerase complex"/>
    <property type="evidence" value="ECO:0007669"/>
    <property type="project" value="TreeGrafter"/>
</dbReference>
<dbReference type="PANTHER" id="PTHR10416:SF0">
    <property type="entry name" value="DNA POLYMERASE DELTA SUBUNIT 2"/>
    <property type="match status" value="1"/>
</dbReference>
<sequence>MFSDVIAPKETLLCAPGSEEPLFDRQQLSYSGCSERFRLGERSFSRQYAHIYATRLMQMRDILNDRAAHKWGEKPLDCRGLNWKATSTHPSL</sequence>